<dbReference type="EMBL" id="PP756679">
    <property type="protein sequence ID" value="XAO37293.1"/>
    <property type="molecule type" value="Genomic_DNA"/>
</dbReference>
<gene>
    <name evidence="3" type="primary">m120.1</name>
</gene>
<name>A0AAU6W862_9BETA</name>
<feature type="region of interest" description="Disordered" evidence="1">
    <location>
        <begin position="310"/>
        <end position="342"/>
    </location>
</feature>
<proteinExistence type="predicted"/>
<evidence type="ECO:0000256" key="1">
    <source>
        <dbReference type="SAM" id="MobiDB-lite"/>
    </source>
</evidence>
<sequence>MGRARSLLCFAVILCVIYLSRVQCKIDWKVTSTWKTTNMTCIGHGDTGSWSRVYNKTDYLIGSFRNTTVVMEPYGLDGGYGVYVKVSKSGETITTLTMNTTRHGGYKCRIGTSSKLLFLEMPLTVSSTTGLGSIQMDCRPHNQTPPYTILWMLNSTLGARSTIYAKDNVTVKMENGTGFFGTDLFGVNGGVGSYYSPRRPPQPACLICIVSKNDSYGSATRCTTGMKDMGSSKTKQSPGFETIFLHSEFMRATGERPSGGNGHGPDGERGPGDDPSPPAPAQPTGVFLVVVVACFLAGVAAAIFTIHHKGKHARLSRGPSDMKVYKPCNRTESQRSAEITEL</sequence>
<feature type="region of interest" description="Disordered" evidence="1">
    <location>
        <begin position="252"/>
        <end position="281"/>
    </location>
</feature>
<reference evidence="3" key="1">
    <citation type="submission" date="2024-05" db="EMBL/GenBank/DDBJ databases">
        <title>Fine-tuning the evolutionary stability and environmental longevity of recombinant transmissible vaccines.</title>
        <authorList>
            <person name="Chan B."/>
            <person name="Nuismer S.L."/>
            <person name="Nichols J."/>
            <person name="Davison A.J."/>
            <person name="Alqirbi H."/>
            <person name="Jarvis M.A."/>
            <person name="Redwood A.J."/>
        </authorList>
    </citation>
    <scope>NUCLEOTIDE SEQUENCE</scope>
    <source>
        <strain evidence="3">K181</strain>
    </source>
</reference>
<feature type="compositionally biased region" description="Polar residues" evidence="1">
    <location>
        <begin position="330"/>
        <end position="342"/>
    </location>
</feature>
<feature type="transmembrane region" description="Helical" evidence="2">
    <location>
        <begin position="285"/>
        <end position="307"/>
    </location>
</feature>
<evidence type="ECO:0000313" key="3">
    <source>
        <dbReference type="EMBL" id="XAO37433.1"/>
    </source>
</evidence>
<dbReference type="EMBL" id="PP756678">
    <property type="protein sequence ID" value="XAO37153.1"/>
    <property type="molecule type" value="Genomic_DNA"/>
</dbReference>
<keyword evidence="2" id="KW-1133">Transmembrane helix</keyword>
<keyword evidence="2" id="KW-0812">Transmembrane</keyword>
<keyword evidence="2" id="KW-0472">Membrane</keyword>
<evidence type="ECO:0000256" key="2">
    <source>
        <dbReference type="SAM" id="Phobius"/>
    </source>
</evidence>
<protein>
    <submittedName>
        <fullName evidence="3">Membrane protein m120.1</fullName>
    </submittedName>
</protein>
<organism evidence="3">
    <name type="scientific">Muromegalovirus muridbeta1</name>
    <dbReference type="NCBI Taxonomy" id="3050323"/>
    <lineage>
        <taxon>Viruses</taxon>
        <taxon>Duplodnaviria</taxon>
        <taxon>Heunggongvirae</taxon>
        <taxon>Peploviricota</taxon>
        <taxon>Herviviricetes</taxon>
        <taxon>Herpesvirales</taxon>
        <taxon>Orthoherpesviridae</taxon>
        <taxon>Betaherpesvirinae</taxon>
        <taxon>Muromegalovirus</taxon>
    </lineage>
</organism>
<dbReference type="EMBL" id="PP756680">
    <property type="protein sequence ID" value="XAO37433.1"/>
    <property type="molecule type" value="Genomic_DNA"/>
</dbReference>
<accession>A0AAU6W862</accession>
<dbReference type="EMBL" id="PP756681">
    <property type="protein sequence ID" value="XAO37573.1"/>
    <property type="molecule type" value="Genomic_DNA"/>
</dbReference>